<name>A0AA39MKP1_ARMTA</name>
<protein>
    <recommendedName>
        <fullName evidence="3">Heterokaryon incompatibility domain-containing protein</fullName>
    </recommendedName>
</protein>
<dbReference type="AlphaFoldDB" id="A0AA39MKP1"/>
<organism evidence="1 2">
    <name type="scientific">Armillaria tabescens</name>
    <name type="common">Ringless honey mushroom</name>
    <name type="synonym">Agaricus tabescens</name>
    <dbReference type="NCBI Taxonomy" id="1929756"/>
    <lineage>
        <taxon>Eukaryota</taxon>
        <taxon>Fungi</taxon>
        <taxon>Dikarya</taxon>
        <taxon>Basidiomycota</taxon>
        <taxon>Agaricomycotina</taxon>
        <taxon>Agaricomycetes</taxon>
        <taxon>Agaricomycetidae</taxon>
        <taxon>Agaricales</taxon>
        <taxon>Marasmiineae</taxon>
        <taxon>Physalacriaceae</taxon>
        <taxon>Desarmillaria</taxon>
    </lineage>
</organism>
<evidence type="ECO:0000313" key="2">
    <source>
        <dbReference type="Proteomes" id="UP001175211"/>
    </source>
</evidence>
<reference evidence="1" key="1">
    <citation type="submission" date="2023-06" db="EMBL/GenBank/DDBJ databases">
        <authorList>
            <consortium name="Lawrence Berkeley National Laboratory"/>
            <person name="Ahrendt S."/>
            <person name="Sahu N."/>
            <person name="Indic B."/>
            <person name="Wong-Bajracharya J."/>
            <person name="Merenyi Z."/>
            <person name="Ke H.-M."/>
            <person name="Monk M."/>
            <person name="Kocsube S."/>
            <person name="Drula E."/>
            <person name="Lipzen A."/>
            <person name="Balint B."/>
            <person name="Henrissat B."/>
            <person name="Andreopoulos B."/>
            <person name="Martin F.M."/>
            <person name="Harder C.B."/>
            <person name="Rigling D."/>
            <person name="Ford K.L."/>
            <person name="Foster G.D."/>
            <person name="Pangilinan J."/>
            <person name="Papanicolaou A."/>
            <person name="Barry K."/>
            <person name="LaButti K."/>
            <person name="Viragh M."/>
            <person name="Koriabine M."/>
            <person name="Yan M."/>
            <person name="Riley R."/>
            <person name="Champramary S."/>
            <person name="Plett K.L."/>
            <person name="Tsai I.J."/>
            <person name="Slot J."/>
            <person name="Sipos G."/>
            <person name="Plett J."/>
            <person name="Nagy L.G."/>
            <person name="Grigoriev I.V."/>
        </authorList>
    </citation>
    <scope>NUCLEOTIDE SEQUENCE</scope>
    <source>
        <strain evidence="1">CCBAS 213</strain>
    </source>
</reference>
<gene>
    <name evidence="1" type="ORF">EV420DRAFT_1669813</name>
</gene>
<proteinExistence type="predicted"/>
<dbReference type="GeneID" id="85362585"/>
<dbReference type="Proteomes" id="UP001175211">
    <property type="component" value="Unassembled WGS sequence"/>
</dbReference>
<dbReference type="RefSeq" id="XP_060322590.1">
    <property type="nucleotide sequence ID" value="XM_060479037.1"/>
</dbReference>
<sequence>MPETKILDPCFVMSVLQDLNRPTLISVPSFLGQTTVENVNHGLYSLLLTQRTAQVTALVKPELGIHLSTSSLDIGRKPGMHWEESLDEESVAWKWLQKNFPKVTLSALTETGQTESTILVPMQRSYTGIKPIIRSALANTPCADLGVNGVLKELNATLLTSYTLHNPTLSSILESFIRQDYDFGTLYANLRPYWYDLNHFTSVKRIHRSWNKDREMRQNIVTNDRISNGNIVPRRVWDLFANRVVPFWVARKCWWVISHAWMSDKDRIDVWTPINGYEWPVPIPKDADLNLIWIEMLNMGAEYVWLDVLCLRQAGGQREDLRREEWKVDVPTIGAIYRNGNRKVVYYLSGLGRPFCLKPGDLESDQCWFRRAWTLQEVSHNFIIGGDMSNGSIFYILSQMRNHVSTKPLDKVAGLAYLLRRKSIPIYNESQSEEDAWVALTEVMCERYRMELLFLYPEPGNGRRCWQPSWNQVMAMVIVPETRIRLWKAELRTDETGVDSYEGACIKSGHLQGLGDASYNGIPRQGELVVKDRIGVPRILKIVTDHTYLIPDGLYTFISDSYHSRDYYEPSLHWVVGQQRQDGKFEKVLVIKLPDLDKDWKLCPLGDAQVHAKMVLC</sequence>
<keyword evidence="2" id="KW-1185">Reference proteome</keyword>
<accession>A0AA39MKP1</accession>
<dbReference type="EMBL" id="JAUEPS010000111">
    <property type="protein sequence ID" value="KAK0437433.1"/>
    <property type="molecule type" value="Genomic_DNA"/>
</dbReference>
<evidence type="ECO:0008006" key="3">
    <source>
        <dbReference type="Google" id="ProtNLM"/>
    </source>
</evidence>
<comment type="caution">
    <text evidence="1">The sequence shown here is derived from an EMBL/GenBank/DDBJ whole genome shotgun (WGS) entry which is preliminary data.</text>
</comment>
<evidence type="ECO:0000313" key="1">
    <source>
        <dbReference type="EMBL" id="KAK0437433.1"/>
    </source>
</evidence>